<evidence type="ECO:0000256" key="6">
    <source>
        <dbReference type="ARBA" id="ARBA00023136"/>
    </source>
</evidence>
<comment type="subcellular location">
    <subcellularLocation>
        <location evidence="1">Cell membrane</location>
        <topology evidence="1">Multi-pass membrane protein</topology>
    </subcellularLocation>
</comment>
<dbReference type="GO" id="GO:0005886">
    <property type="term" value="C:plasma membrane"/>
    <property type="evidence" value="ECO:0007669"/>
    <property type="project" value="UniProtKB-SubCell"/>
</dbReference>
<keyword evidence="5 7" id="KW-1133">Transmembrane helix</keyword>
<evidence type="ECO:0000256" key="1">
    <source>
        <dbReference type="ARBA" id="ARBA00004651"/>
    </source>
</evidence>
<dbReference type="Proteomes" id="UP000264036">
    <property type="component" value="Unassembled WGS sequence"/>
</dbReference>
<feature type="transmembrane region" description="Helical" evidence="7">
    <location>
        <begin position="293"/>
        <end position="310"/>
    </location>
</feature>
<keyword evidence="4 7" id="KW-0812">Transmembrane</keyword>
<dbReference type="InterPro" id="IPR050171">
    <property type="entry name" value="MFS_Transporters"/>
</dbReference>
<feature type="transmembrane region" description="Helical" evidence="7">
    <location>
        <begin position="227"/>
        <end position="244"/>
    </location>
</feature>
<dbReference type="GO" id="GO:0022857">
    <property type="term" value="F:transmembrane transporter activity"/>
    <property type="evidence" value="ECO:0007669"/>
    <property type="project" value="InterPro"/>
</dbReference>
<accession>A0A356LM80</accession>
<feature type="transmembrane region" description="Helical" evidence="7">
    <location>
        <begin position="264"/>
        <end position="281"/>
    </location>
</feature>
<name>A0A356LM80_9BURK</name>
<feature type="transmembrane region" description="Helical" evidence="7">
    <location>
        <begin position="95"/>
        <end position="117"/>
    </location>
</feature>
<keyword evidence="2" id="KW-0813">Transport</keyword>
<keyword evidence="3" id="KW-1003">Cell membrane</keyword>
<proteinExistence type="predicted"/>
<gene>
    <name evidence="8" type="ORF">DD666_21490</name>
</gene>
<dbReference type="Gene3D" id="1.20.1250.20">
    <property type="entry name" value="MFS general substrate transporter like domains"/>
    <property type="match status" value="1"/>
</dbReference>
<keyword evidence="6 7" id="KW-0472">Membrane</keyword>
<feature type="transmembrane region" description="Helical" evidence="7">
    <location>
        <begin position="7"/>
        <end position="29"/>
    </location>
</feature>
<evidence type="ECO:0000256" key="4">
    <source>
        <dbReference type="ARBA" id="ARBA00022692"/>
    </source>
</evidence>
<feature type="transmembrane region" description="Helical" evidence="7">
    <location>
        <begin position="129"/>
        <end position="151"/>
    </location>
</feature>
<evidence type="ECO:0000256" key="2">
    <source>
        <dbReference type="ARBA" id="ARBA00022448"/>
    </source>
</evidence>
<evidence type="ECO:0000313" key="8">
    <source>
        <dbReference type="EMBL" id="HBP31969.1"/>
    </source>
</evidence>
<sequence length="431" mass="47483">MTIRLAIIIMSALGMMSDTVLIGFYPQFFDMRYGNTDQVHTGMYVAAISIAVMCTLPIWVRVAKRFEPMSLIGFTQCVAGLLCLSAIWAETLTQYWVLTMLMFMFKSSYLLMFPYLMRIVNSDEHSRTIALLSVVVHISGILAAASGGYILQHLGASAALVLMAAGDFGQMAITLWLNRSGKIIKVNSRQQISAQDIKDTAAIVADDATAPAPVATRRGFSHLTKGILTLSLIMFVFDFSAYLIRPFFSEYWIYATAHKDQTLAGLIFAIPGLAAVVALIVKHRLSATATQRNENLSWNLLLSLVGLYLQSIPSDIAIVIGRCMYGWGLFQIAVKLEVSLFSISRKEDYAHHFSITNFFQNLGVLISSWCAGYIVSLISHQAVFLIAAAGIALTWLANKLTLNLDHIKTAGVPQGADTDRSSEIELESRRV</sequence>
<evidence type="ECO:0000256" key="5">
    <source>
        <dbReference type="ARBA" id="ARBA00022989"/>
    </source>
</evidence>
<reference evidence="8 9" key="1">
    <citation type="journal article" date="2018" name="Nat. Biotechnol.">
        <title>A standardized bacterial taxonomy based on genome phylogeny substantially revises the tree of life.</title>
        <authorList>
            <person name="Parks D.H."/>
            <person name="Chuvochina M."/>
            <person name="Waite D.W."/>
            <person name="Rinke C."/>
            <person name="Skarshewski A."/>
            <person name="Chaumeil P.A."/>
            <person name="Hugenholtz P."/>
        </authorList>
    </citation>
    <scope>NUCLEOTIDE SEQUENCE [LARGE SCALE GENOMIC DNA]</scope>
    <source>
        <strain evidence="8">UBA10707</strain>
    </source>
</reference>
<feature type="transmembrane region" description="Helical" evidence="7">
    <location>
        <begin position="157"/>
        <end position="177"/>
    </location>
</feature>
<comment type="caution">
    <text evidence="8">The sequence shown here is derived from an EMBL/GenBank/DDBJ whole genome shotgun (WGS) entry which is preliminary data.</text>
</comment>
<organism evidence="8 9">
    <name type="scientific">Advenella kashmirensis</name>
    <dbReference type="NCBI Taxonomy" id="310575"/>
    <lineage>
        <taxon>Bacteria</taxon>
        <taxon>Pseudomonadati</taxon>
        <taxon>Pseudomonadota</taxon>
        <taxon>Betaproteobacteria</taxon>
        <taxon>Burkholderiales</taxon>
        <taxon>Alcaligenaceae</taxon>
    </lineage>
</organism>
<dbReference type="SUPFAM" id="SSF103473">
    <property type="entry name" value="MFS general substrate transporter"/>
    <property type="match status" value="2"/>
</dbReference>
<evidence type="ECO:0000256" key="3">
    <source>
        <dbReference type="ARBA" id="ARBA00022475"/>
    </source>
</evidence>
<feature type="transmembrane region" description="Helical" evidence="7">
    <location>
        <begin position="41"/>
        <end position="59"/>
    </location>
</feature>
<dbReference type="PANTHER" id="PTHR23517">
    <property type="entry name" value="RESISTANCE PROTEIN MDTM, PUTATIVE-RELATED-RELATED"/>
    <property type="match status" value="1"/>
</dbReference>
<evidence type="ECO:0000313" key="9">
    <source>
        <dbReference type="Proteomes" id="UP000264036"/>
    </source>
</evidence>
<dbReference type="InterPro" id="IPR011701">
    <property type="entry name" value="MFS"/>
</dbReference>
<dbReference type="PANTHER" id="PTHR23517:SF3">
    <property type="entry name" value="INTEGRAL MEMBRANE TRANSPORT PROTEIN"/>
    <property type="match status" value="1"/>
</dbReference>
<feature type="transmembrane region" description="Helical" evidence="7">
    <location>
        <begin position="71"/>
        <end position="89"/>
    </location>
</feature>
<dbReference type="AlphaFoldDB" id="A0A356LM80"/>
<evidence type="ECO:0000256" key="7">
    <source>
        <dbReference type="SAM" id="Phobius"/>
    </source>
</evidence>
<feature type="transmembrane region" description="Helical" evidence="7">
    <location>
        <begin position="381"/>
        <end position="398"/>
    </location>
</feature>
<protein>
    <submittedName>
        <fullName evidence="8">MFS transporter</fullName>
    </submittedName>
</protein>
<dbReference type="InterPro" id="IPR036259">
    <property type="entry name" value="MFS_trans_sf"/>
</dbReference>
<dbReference type="EMBL" id="DOEK01000047">
    <property type="protein sequence ID" value="HBP31969.1"/>
    <property type="molecule type" value="Genomic_DNA"/>
</dbReference>
<dbReference type="Pfam" id="PF07690">
    <property type="entry name" value="MFS_1"/>
    <property type="match status" value="2"/>
</dbReference>